<evidence type="ECO:0008006" key="4">
    <source>
        <dbReference type="Google" id="ProtNLM"/>
    </source>
</evidence>
<comment type="caution">
    <text evidence="2">The sequence shown here is derived from an EMBL/GenBank/DDBJ whole genome shotgun (WGS) entry which is preliminary data.</text>
</comment>
<evidence type="ECO:0000313" key="3">
    <source>
        <dbReference type="Proteomes" id="UP001492380"/>
    </source>
</evidence>
<protein>
    <recommendedName>
        <fullName evidence="4">Secreted protein</fullName>
    </recommendedName>
</protein>
<feature type="chain" id="PRO_5047167991" description="Secreted protein" evidence="1">
    <location>
        <begin position="19"/>
        <end position="188"/>
    </location>
</feature>
<feature type="signal peptide" evidence="1">
    <location>
        <begin position="1"/>
        <end position="18"/>
    </location>
</feature>
<organism evidence="2 3">
    <name type="scientific">Phyllosticta capitalensis</name>
    <dbReference type="NCBI Taxonomy" id="121624"/>
    <lineage>
        <taxon>Eukaryota</taxon>
        <taxon>Fungi</taxon>
        <taxon>Dikarya</taxon>
        <taxon>Ascomycota</taxon>
        <taxon>Pezizomycotina</taxon>
        <taxon>Dothideomycetes</taxon>
        <taxon>Dothideomycetes incertae sedis</taxon>
        <taxon>Botryosphaeriales</taxon>
        <taxon>Phyllostictaceae</taxon>
        <taxon>Phyllosticta</taxon>
    </lineage>
</organism>
<evidence type="ECO:0000256" key="1">
    <source>
        <dbReference type="SAM" id="SignalP"/>
    </source>
</evidence>
<gene>
    <name evidence="2" type="ORF">HDK90DRAFT_224845</name>
</gene>
<accession>A0ABR1YTV2</accession>
<name>A0ABR1YTV2_9PEZI</name>
<keyword evidence="1" id="KW-0732">Signal</keyword>
<sequence length="188" mass="21288">MPTLALLLVFLLCRRACSRCRCSACRHLRDWLRTCPCALGLAVVVPLLSRCRLGHVDWWYFTLLCCQSNSPKSFHPQSSNPPPLFDNIFCQSNLLKPVHPQSSNLPPLFDNILCHQGKFLALLILFPSPPIRMLAFFAGLSSLGMESFVCWLIVSFCAFPAWSCEEFYNRLRVVAADTRFFCLGFAHG</sequence>
<dbReference type="Proteomes" id="UP001492380">
    <property type="component" value="Unassembled WGS sequence"/>
</dbReference>
<evidence type="ECO:0000313" key="2">
    <source>
        <dbReference type="EMBL" id="KAK8238401.1"/>
    </source>
</evidence>
<keyword evidence="3" id="KW-1185">Reference proteome</keyword>
<proteinExistence type="predicted"/>
<reference evidence="2 3" key="1">
    <citation type="submission" date="2024-04" db="EMBL/GenBank/DDBJ databases">
        <title>Phyllosticta paracitricarpa is synonymous to the EU quarantine fungus P. citricarpa based on phylogenomic analyses.</title>
        <authorList>
            <consortium name="Lawrence Berkeley National Laboratory"/>
            <person name="Van Ingen-Buijs V.A."/>
            <person name="Van Westerhoven A.C."/>
            <person name="Haridas S."/>
            <person name="Skiadas P."/>
            <person name="Martin F."/>
            <person name="Groenewald J.Z."/>
            <person name="Crous P.W."/>
            <person name="Seidl M.F."/>
        </authorList>
    </citation>
    <scope>NUCLEOTIDE SEQUENCE [LARGE SCALE GENOMIC DNA]</scope>
    <source>
        <strain evidence="2 3">CBS 123374</strain>
    </source>
</reference>
<dbReference type="EMBL" id="JBBWRZ010000004">
    <property type="protein sequence ID" value="KAK8238401.1"/>
    <property type="molecule type" value="Genomic_DNA"/>
</dbReference>